<reference evidence="7 8" key="1">
    <citation type="journal article" date="2020" name="ISME J.">
        <title>Comparative genomics reveals insights into cyanobacterial evolution and habitat adaptation.</title>
        <authorList>
            <person name="Chen M.Y."/>
            <person name="Teng W.K."/>
            <person name="Zhao L."/>
            <person name="Hu C.X."/>
            <person name="Zhou Y.K."/>
            <person name="Han B.P."/>
            <person name="Song L.R."/>
            <person name="Shu W.S."/>
        </authorList>
    </citation>
    <scope>NUCLEOTIDE SEQUENCE [LARGE SCALE GENOMIC DNA]</scope>
    <source>
        <strain evidence="7 8">FACHB-3921</strain>
    </source>
</reference>
<dbReference type="EMBL" id="JACJQL010000008">
    <property type="protein sequence ID" value="MBD2251237.1"/>
    <property type="molecule type" value="Genomic_DNA"/>
</dbReference>
<dbReference type="PANTHER" id="PTHR23538">
    <property type="entry name" value="44.5 KD BACTERIOCHLOROPHYLL SYNTHASE SUBUNIT"/>
    <property type="match status" value="1"/>
</dbReference>
<dbReference type="Proteomes" id="UP000621307">
    <property type="component" value="Unassembled WGS sequence"/>
</dbReference>
<dbReference type="Pfam" id="PF03209">
    <property type="entry name" value="PUCC"/>
    <property type="match status" value="1"/>
</dbReference>
<keyword evidence="5 6" id="KW-0472">Membrane</keyword>
<dbReference type="PANTHER" id="PTHR23538:SF1">
    <property type="entry name" value="44.5 KD BACTERIOCHLOROPHYLL SYNTHASE SUBUNIT"/>
    <property type="match status" value="1"/>
</dbReference>
<evidence type="ECO:0000256" key="2">
    <source>
        <dbReference type="ARBA" id="ARBA00008412"/>
    </source>
</evidence>
<dbReference type="CDD" id="cd06176">
    <property type="entry name" value="MFS_BCD_PucC-like"/>
    <property type="match status" value="1"/>
</dbReference>
<dbReference type="SUPFAM" id="SSF103473">
    <property type="entry name" value="MFS general substrate transporter"/>
    <property type="match status" value="1"/>
</dbReference>
<dbReference type="PRINTS" id="PR00173">
    <property type="entry name" value="EDTRNSPORT"/>
</dbReference>
<dbReference type="InterPro" id="IPR036259">
    <property type="entry name" value="MFS_trans_sf"/>
</dbReference>
<dbReference type="Gene3D" id="1.20.1250.20">
    <property type="entry name" value="MFS general substrate transporter like domains"/>
    <property type="match status" value="1"/>
</dbReference>
<feature type="transmembrane region" description="Helical" evidence="6">
    <location>
        <begin position="315"/>
        <end position="333"/>
    </location>
</feature>
<feature type="transmembrane region" description="Helical" evidence="6">
    <location>
        <begin position="275"/>
        <end position="295"/>
    </location>
</feature>
<feature type="transmembrane region" description="Helical" evidence="6">
    <location>
        <begin position="139"/>
        <end position="166"/>
    </location>
</feature>
<evidence type="ECO:0000256" key="3">
    <source>
        <dbReference type="ARBA" id="ARBA00022692"/>
    </source>
</evidence>
<feature type="transmembrane region" description="Helical" evidence="6">
    <location>
        <begin position="437"/>
        <end position="457"/>
    </location>
</feature>
<comment type="similarity">
    <text evidence="2">Belongs to the PucC family.</text>
</comment>
<feature type="transmembrane region" description="Helical" evidence="6">
    <location>
        <begin position="58"/>
        <end position="77"/>
    </location>
</feature>
<feature type="transmembrane region" description="Helical" evidence="6">
    <location>
        <begin position="26"/>
        <end position="46"/>
    </location>
</feature>
<evidence type="ECO:0000256" key="1">
    <source>
        <dbReference type="ARBA" id="ARBA00004141"/>
    </source>
</evidence>
<feature type="transmembrane region" description="Helical" evidence="6">
    <location>
        <begin position="403"/>
        <end position="425"/>
    </location>
</feature>
<evidence type="ECO:0000256" key="4">
    <source>
        <dbReference type="ARBA" id="ARBA00022989"/>
    </source>
</evidence>
<evidence type="ECO:0000313" key="7">
    <source>
        <dbReference type="EMBL" id="MBD2251237.1"/>
    </source>
</evidence>
<feature type="transmembrane region" description="Helical" evidence="6">
    <location>
        <begin position="370"/>
        <end position="391"/>
    </location>
</feature>
<keyword evidence="4 6" id="KW-1133">Transmembrane helix</keyword>
<keyword evidence="8" id="KW-1185">Reference proteome</keyword>
<comment type="caution">
    <text evidence="7">The sequence shown here is derived from an EMBL/GenBank/DDBJ whole genome shotgun (WGS) entry which is preliminary data.</text>
</comment>
<sequence>MATSNFLPDPESGQSIKPESVKRVDLLTVFRLGLFQMGLSMMSILTLGVLNRVMIQEIAIPATLVALVLALPAFVSPSRIWFGQISDAKPLWGYHRTAYVWVGAAIFAIASFLAVQVIWQLNSVANSSSGWVWTTQTVGWTSLLALVFAVYGLAICASGTSFAALLVDISEEDNRSQVVGIVWSMLMVGIIVGAIISSSLLKQLTPDANAVTLQAAVNRLFMIVPAIVFGLSIVATVGVEKKYSLYKSRSTLVNREDSITLATAWKILTASPQTALFFTFLVVMSISLFMQDPIVEPYAGQVFKMPLAESTRLNVFYGIGILIAYGVTGFFVVPRLGKRRTARLGCVLVAFAALMLGASGFSANPAFLKFGLVIFGLATGFLTTAAISLMLDLTVAETAGTFIGAWGLAQSLARGLAVVIGGAVLDVSKRLLPTLELAYASVFVLEAVGMVLSIWFLNRVNVTEFQTTTKQAIASVLESDLD</sequence>
<comment type="subcellular location">
    <subcellularLocation>
        <location evidence="1">Membrane</location>
        <topology evidence="1">Multi-pass membrane protein</topology>
    </subcellularLocation>
</comment>
<name>A0ABR8BAX7_9NOSO</name>
<evidence type="ECO:0000313" key="8">
    <source>
        <dbReference type="Proteomes" id="UP000621307"/>
    </source>
</evidence>
<evidence type="ECO:0000256" key="5">
    <source>
        <dbReference type="ARBA" id="ARBA00023136"/>
    </source>
</evidence>
<accession>A0ABR8BAX7</accession>
<dbReference type="RefSeq" id="WP_190566611.1">
    <property type="nucleotide sequence ID" value="NZ_JACJQL010000008.1"/>
</dbReference>
<dbReference type="InterPro" id="IPR004896">
    <property type="entry name" value="PucC-rel"/>
</dbReference>
<feature type="transmembrane region" description="Helical" evidence="6">
    <location>
        <begin position="345"/>
        <end position="364"/>
    </location>
</feature>
<feature type="transmembrane region" description="Helical" evidence="6">
    <location>
        <begin position="178"/>
        <end position="200"/>
    </location>
</feature>
<gene>
    <name evidence="7" type="ORF">H6G14_07935</name>
</gene>
<dbReference type="InterPro" id="IPR026036">
    <property type="entry name" value="PucC"/>
</dbReference>
<proteinExistence type="inferred from homology"/>
<feature type="transmembrane region" description="Helical" evidence="6">
    <location>
        <begin position="220"/>
        <end position="239"/>
    </location>
</feature>
<keyword evidence="3 6" id="KW-0812">Transmembrane</keyword>
<dbReference type="PIRSF" id="PIRSF016565">
    <property type="entry name" value="PucC"/>
    <property type="match status" value="1"/>
</dbReference>
<organism evidence="7 8">
    <name type="scientific">Nostoc parmelioides FACHB-3921</name>
    <dbReference type="NCBI Taxonomy" id="2692909"/>
    <lineage>
        <taxon>Bacteria</taxon>
        <taxon>Bacillati</taxon>
        <taxon>Cyanobacteriota</taxon>
        <taxon>Cyanophyceae</taxon>
        <taxon>Nostocales</taxon>
        <taxon>Nostocaceae</taxon>
        <taxon>Nostoc</taxon>
    </lineage>
</organism>
<feature type="transmembrane region" description="Helical" evidence="6">
    <location>
        <begin position="98"/>
        <end position="119"/>
    </location>
</feature>
<evidence type="ECO:0000256" key="6">
    <source>
        <dbReference type="SAM" id="Phobius"/>
    </source>
</evidence>
<protein>
    <submittedName>
        <fullName evidence="7">BCD family MFS transporter</fullName>
    </submittedName>
</protein>